<dbReference type="STRING" id="580166.AUP43_07310"/>
<dbReference type="EMBL" id="LPXN01000098">
    <property type="protein sequence ID" value="KZD09420.1"/>
    <property type="molecule type" value="Genomic_DNA"/>
</dbReference>
<evidence type="ECO:0000313" key="2">
    <source>
        <dbReference type="Proteomes" id="UP000076400"/>
    </source>
</evidence>
<evidence type="ECO:0000313" key="1">
    <source>
        <dbReference type="EMBL" id="KZD09420.1"/>
    </source>
</evidence>
<sequence>MAHTNKVVRSINQPGETICVDIFARPDGTYGFEEFRRDPEDNRGWFSIGAHGGGSYRTADAALAAARARIAWLDAALPRD</sequence>
<dbReference type="AlphaFoldDB" id="A0A154W7B9"/>
<protein>
    <submittedName>
        <fullName evidence="1">Uncharacterized protein</fullName>
    </submittedName>
</protein>
<keyword evidence="2" id="KW-1185">Reference proteome</keyword>
<dbReference type="Proteomes" id="UP000076400">
    <property type="component" value="Unassembled WGS sequence"/>
</dbReference>
<dbReference type="OrthoDB" id="5195437at2"/>
<dbReference type="RefSeq" id="WP_067554865.1">
    <property type="nucleotide sequence ID" value="NZ_LPXN01000098.1"/>
</dbReference>
<proteinExistence type="predicted"/>
<organism evidence="1 2">
    <name type="scientific">Oceanibaculum pacificum</name>
    <dbReference type="NCBI Taxonomy" id="580166"/>
    <lineage>
        <taxon>Bacteria</taxon>
        <taxon>Pseudomonadati</taxon>
        <taxon>Pseudomonadota</taxon>
        <taxon>Alphaproteobacteria</taxon>
        <taxon>Rhodospirillales</taxon>
        <taxon>Oceanibaculaceae</taxon>
        <taxon>Oceanibaculum</taxon>
    </lineage>
</organism>
<name>A0A154W7B9_9PROT</name>
<accession>A0A154W7B9</accession>
<reference evidence="1 2" key="1">
    <citation type="submission" date="2015-12" db="EMBL/GenBank/DDBJ databases">
        <title>Genome sequence of Oceanibaculum pacificum MCCC 1A02656.</title>
        <authorList>
            <person name="Lu L."/>
            <person name="Lai Q."/>
            <person name="Shao Z."/>
            <person name="Qian P."/>
        </authorList>
    </citation>
    <scope>NUCLEOTIDE SEQUENCE [LARGE SCALE GENOMIC DNA]</scope>
    <source>
        <strain evidence="1 2">MCCC 1A02656</strain>
    </source>
</reference>
<comment type="caution">
    <text evidence="1">The sequence shown here is derived from an EMBL/GenBank/DDBJ whole genome shotgun (WGS) entry which is preliminary data.</text>
</comment>
<gene>
    <name evidence="1" type="ORF">AUP43_07310</name>
</gene>